<feature type="active site" evidence="4">
    <location>
        <position position="138"/>
    </location>
</feature>
<proteinExistence type="predicted"/>
<evidence type="ECO:0000259" key="5">
    <source>
        <dbReference type="PROSITE" id="PS50122"/>
    </source>
</evidence>
<dbReference type="GO" id="GO:0006935">
    <property type="term" value="P:chemotaxis"/>
    <property type="evidence" value="ECO:0007669"/>
    <property type="project" value="UniProtKB-UniRule"/>
</dbReference>
<dbReference type="Pfam" id="PF01339">
    <property type="entry name" value="CheB_methylest"/>
    <property type="match status" value="1"/>
</dbReference>
<feature type="active site" evidence="4">
    <location>
        <position position="18"/>
    </location>
</feature>
<feature type="active site" evidence="4">
    <location>
        <position position="45"/>
    </location>
</feature>
<dbReference type="KEGG" id="spib:G8759_31005"/>
<dbReference type="RefSeq" id="WP_167216942.1">
    <property type="nucleotide sequence ID" value="NZ_CP050063.1"/>
</dbReference>
<evidence type="ECO:0000313" key="6">
    <source>
        <dbReference type="EMBL" id="QIP16755.1"/>
    </source>
</evidence>
<dbReference type="InterPro" id="IPR000673">
    <property type="entry name" value="Sig_transdc_resp-reg_Me-estase"/>
</dbReference>
<gene>
    <name evidence="6" type="ORF">G8759_31005</name>
</gene>
<dbReference type="GO" id="GO:0008984">
    <property type="term" value="F:protein-glutamate methylesterase activity"/>
    <property type="evidence" value="ECO:0007669"/>
    <property type="project" value="UniProtKB-EC"/>
</dbReference>
<dbReference type="EC" id="3.1.1.61" evidence="2"/>
<dbReference type="GO" id="GO:0005737">
    <property type="term" value="C:cytoplasm"/>
    <property type="evidence" value="ECO:0007669"/>
    <property type="project" value="InterPro"/>
</dbReference>
<dbReference type="EMBL" id="CP050063">
    <property type="protein sequence ID" value="QIP16755.1"/>
    <property type="molecule type" value="Genomic_DNA"/>
</dbReference>
<organism evidence="6 7">
    <name type="scientific">Spirosoma aureum</name>
    <dbReference type="NCBI Taxonomy" id="2692134"/>
    <lineage>
        <taxon>Bacteria</taxon>
        <taxon>Pseudomonadati</taxon>
        <taxon>Bacteroidota</taxon>
        <taxon>Cytophagia</taxon>
        <taxon>Cytophagales</taxon>
        <taxon>Cytophagaceae</taxon>
        <taxon>Spirosoma</taxon>
    </lineage>
</organism>
<dbReference type="PANTHER" id="PTHR42872">
    <property type="entry name" value="PROTEIN-GLUTAMATE METHYLESTERASE/PROTEIN-GLUTAMINE GLUTAMINASE"/>
    <property type="match status" value="1"/>
</dbReference>
<evidence type="ECO:0000256" key="4">
    <source>
        <dbReference type="PROSITE-ProRule" id="PRU00050"/>
    </source>
</evidence>
<dbReference type="PROSITE" id="PS50122">
    <property type="entry name" value="CHEB"/>
    <property type="match status" value="1"/>
</dbReference>
<protein>
    <recommendedName>
        <fullName evidence="2">protein-glutamate methylesterase</fullName>
        <ecNumber evidence="2">3.1.1.61</ecNumber>
    </recommendedName>
</protein>
<keyword evidence="1 4" id="KW-0378">Hydrolase</keyword>
<accession>A0A6G9AWT1</accession>
<sequence>MAENRLNSPVKAVVIGGSAGSLDVLLKLLPALQPIVSFTAIIVLHRKNSGESTLEDLLAGKTTIPVREVEDKDSLRPGIIYVAPADYHLLIEKNLTFSLDDSEKVNYSRPSLDVTFESAADVFGDSLVGILLSGANSDGTYGLMSIKKAGGITIAQTPATAQSAFMPQQAIVNVPIDFILDIPELISFINSLNK</sequence>
<keyword evidence="7" id="KW-1185">Reference proteome</keyword>
<evidence type="ECO:0000256" key="2">
    <source>
        <dbReference type="ARBA" id="ARBA00039140"/>
    </source>
</evidence>
<feature type="domain" description="CheB-type methylesterase" evidence="5">
    <location>
        <begin position="6"/>
        <end position="194"/>
    </location>
</feature>
<evidence type="ECO:0000313" key="7">
    <source>
        <dbReference type="Proteomes" id="UP000501802"/>
    </source>
</evidence>
<dbReference type="CDD" id="cd16433">
    <property type="entry name" value="CheB"/>
    <property type="match status" value="1"/>
</dbReference>
<dbReference type="AlphaFoldDB" id="A0A6G9AWT1"/>
<dbReference type="InterPro" id="IPR035909">
    <property type="entry name" value="CheB_C"/>
</dbReference>
<dbReference type="GO" id="GO:0000156">
    <property type="term" value="F:phosphorelay response regulator activity"/>
    <property type="evidence" value="ECO:0007669"/>
    <property type="project" value="InterPro"/>
</dbReference>
<reference evidence="6 7" key="1">
    <citation type="submission" date="2020-03" db="EMBL/GenBank/DDBJ databases">
        <authorList>
            <person name="Kim M.K."/>
        </authorList>
    </citation>
    <scope>NUCLEOTIDE SEQUENCE [LARGE SCALE GENOMIC DNA]</scope>
    <source>
        <strain evidence="6 7">BT328</strain>
    </source>
</reference>
<keyword evidence="4" id="KW-0145">Chemotaxis</keyword>
<comment type="catalytic activity">
    <reaction evidence="3">
        <text>[protein]-L-glutamate 5-O-methyl ester + H2O = L-glutamyl-[protein] + methanol + H(+)</text>
        <dbReference type="Rhea" id="RHEA:23236"/>
        <dbReference type="Rhea" id="RHEA-COMP:10208"/>
        <dbReference type="Rhea" id="RHEA-COMP:10311"/>
        <dbReference type="ChEBI" id="CHEBI:15377"/>
        <dbReference type="ChEBI" id="CHEBI:15378"/>
        <dbReference type="ChEBI" id="CHEBI:17790"/>
        <dbReference type="ChEBI" id="CHEBI:29973"/>
        <dbReference type="ChEBI" id="CHEBI:82795"/>
        <dbReference type="EC" id="3.1.1.61"/>
    </reaction>
</comment>
<evidence type="ECO:0000256" key="3">
    <source>
        <dbReference type="ARBA" id="ARBA00048267"/>
    </source>
</evidence>
<dbReference type="SUPFAM" id="SSF52738">
    <property type="entry name" value="Methylesterase CheB, C-terminal domain"/>
    <property type="match status" value="1"/>
</dbReference>
<dbReference type="Gene3D" id="3.40.50.180">
    <property type="entry name" value="Methylesterase CheB, C-terminal domain"/>
    <property type="match status" value="1"/>
</dbReference>
<dbReference type="Proteomes" id="UP000501802">
    <property type="component" value="Chromosome"/>
</dbReference>
<dbReference type="PANTHER" id="PTHR42872:SF3">
    <property type="entry name" value="PROTEIN-GLUTAMATE METHYLESTERASE_PROTEIN-GLUTAMINE GLUTAMINASE 1"/>
    <property type="match status" value="1"/>
</dbReference>
<name>A0A6G9AWT1_9BACT</name>
<evidence type="ECO:0000256" key="1">
    <source>
        <dbReference type="ARBA" id="ARBA00022801"/>
    </source>
</evidence>